<dbReference type="GO" id="GO:0003924">
    <property type="term" value="F:GTPase activity"/>
    <property type="evidence" value="ECO:0007669"/>
    <property type="project" value="InterPro"/>
</dbReference>
<evidence type="ECO:0000259" key="6">
    <source>
        <dbReference type="SMART" id="SM00382"/>
    </source>
</evidence>
<comment type="similarity">
    <text evidence="1">Belongs to the SIMIBI class G3E GTPase family. ArgK/MeaB subfamily.</text>
</comment>
<feature type="domain" description="AAA+ ATPase" evidence="6">
    <location>
        <begin position="46"/>
        <end position="259"/>
    </location>
</feature>
<dbReference type="InterPro" id="IPR005129">
    <property type="entry name" value="GTPase_ArgK"/>
</dbReference>
<evidence type="ECO:0000256" key="4">
    <source>
        <dbReference type="ARBA" id="ARBA00023134"/>
    </source>
</evidence>
<dbReference type="Pfam" id="PF03308">
    <property type="entry name" value="MeaB"/>
    <property type="match status" value="1"/>
</dbReference>
<organism evidence="7">
    <name type="scientific">freshwater metagenome</name>
    <dbReference type="NCBI Taxonomy" id="449393"/>
    <lineage>
        <taxon>unclassified sequences</taxon>
        <taxon>metagenomes</taxon>
        <taxon>ecological metagenomes</taxon>
    </lineage>
</organism>
<dbReference type="AlphaFoldDB" id="A0A6J6NDE3"/>
<gene>
    <name evidence="7" type="ORF">UFOPK2342_01379</name>
</gene>
<dbReference type="GO" id="GO:0005525">
    <property type="term" value="F:GTP binding"/>
    <property type="evidence" value="ECO:0007669"/>
    <property type="project" value="UniProtKB-KW"/>
</dbReference>
<keyword evidence="4" id="KW-0342">GTP-binding</keyword>
<sequence>MIHIDTSALVSSSRDGNIRSLARLISLIEDGSESLPAIMKELKPHGARVIGITGSPGVGKSTLTSALIKSLREKGHKVGVIAIDPSSPFTQGAVLGDRIRMQDHFLDDGVYIRSMATRGHLGGLAAATPQAIRVLDDAGFDTILVETVGVGQSEVEIVSHADTTLVVLAPGMGDGVQAVKAGLLEIGDIYVVNKADRDGAEVTSRELRNSLALAPQDPEREILLTAADRGMGIEELVAALARHRDYLAASGLLEGRRIDRASLEIEHLASAKLRAQIKGEPLRTLAALVADGKMDSYTAADQLLAEERVK</sequence>
<dbReference type="InterPro" id="IPR003593">
    <property type="entry name" value="AAA+_ATPase"/>
</dbReference>
<accession>A0A6J6NDE3</accession>
<evidence type="ECO:0000256" key="1">
    <source>
        <dbReference type="ARBA" id="ARBA00009625"/>
    </source>
</evidence>
<evidence type="ECO:0000256" key="5">
    <source>
        <dbReference type="ARBA" id="ARBA00023186"/>
    </source>
</evidence>
<dbReference type="SMART" id="SM00382">
    <property type="entry name" value="AAA"/>
    <property type="match status" value="1"/>
</dbReference>
<dbReference type="InterPro" id="IPR027417">
    <property type="entry name" value="P-loop_NTPase"/>
</dbReference>
<proteinExistence type="inferred from homology"/>
<dbReference type="EMBL" id="CAEZXB010000033">
    <property type="protein sequence ID" value="CAB4684249.1"/>
    <property type="molecule type" value="Genomic_DNA"/>
</dbReference>
<dbReference type="CDD" id="cd03114">
    <property type="entry name" value="MMAA-like"/>
    <property type="match status" value="1"/>
</dbReference>
<dbReference type="PANTHER" id="PTHR43087:SF1">
    <property type="entry name" value="LAO_AO TRANSPORT SYSTEM ATPASE"/>
    <property type="match status" value="1"/>
</dbReference>
<evidence type="ECO:0000256" key="3">
    <source>
        <dbReference type="ARBA" id="ARBA00022801"/>
    </source>
</evidence>
<dbReference type="SUPFAM" id="SSF52540">
    <property type="entry name" value="P-loop containing nucleoside triphosphate hydrolases"/>
    <property type="match status" value="1"/>
</dbReference>
<evidence type="ECO:0000256" key="2">
    <source>
        <dbReference type="ARBA" id="ARBA00022741"/>
    </source>
</evidence>
<dbReference type="NCBIfam" id="TIGR00750">
    <property type="entry name" value="lao"/>
    <property type="match status" value="1"/>
</dbReference>
<evidence type="ECO:0000313" key="7">
    <source>
        <dbReference type="EMBL" id="CAB4684249.1"/>
    </source>
</evidence>
<dbReference type="InterPro" id="IPR052040">
    <property type="entry name" value="GTPase/Isobutyryl-CoA_mutase"/>
</dbReference>
<name>A0A6J6NDE3_9ZZZZ</name>
<keyword evidence="2" id="KW-0547">Nucleotide-binding</keyword>
<dbReference type="Gene3D" id="3.40.50.300">
    <property type="entry name" value="P-loop containing nucleotide triphosphate hydrolases"/>
    <property type="match status" value="1"/>
</dbReference>
<reference evidence="7" key="1">
    <citation type="submission" date="2020-05" db="EMBL/GenBank/DDBJ databases">
        <authorList>
            <person name="Chiriac C."/>
            <person name="Salcher M."/>
            <person name="Ghai R."/>
            <person name="Kavagutti S V."/>
        </authorList>
    </citation>
    <scope>NUCLEOTIDE SEQUENCE</scope>
</reference>
<dbReference type="PANTHER" id="PTHR43087">
    <property type="entry name" value="LYSINE/ARGININE/ORNITHINE TRANSPORT SYSTEM KINASE"/>
    <property type="match status" value="1"/>
</dbReference>
<protein>
    <submittedName>
        <fullName evidence="7">Unannotated protein</fullName>
    </submittedName>
</protein>
<keyword evidence="5" id="KW-0143">Chaperone</keyword>
<keyword evidence="3" id="KW-0378">Hydrolase</keyword>